<evidence type="ECO:0000313" key="2">
    <source>
        <dbReference type="Proteomes" id="UP001631949"/>
    </source>
</evidence>
<dbReference type="RefSeq" id="WP_408976687.1">
    <property type="nucleotide sequence ID" value="NZ_JBJUVG010000002.1"/>
</dbReference>
<dbReference type="InterPro" id="IPR003772">
    <property type="entry name" value="YceD"/>
</dbReference>
<comment type="caution">
    <text evidence="1">The sequence shown here is derived from an EMBL/GenBank/DDBJ whole genome shotgun (WGS) entry which is preliminary data.</text>
</comment>
<dbReference type="PANTHER" id="PTHR34374">
    <property type="entry name" value="LARGE RIBOSOMAL RNA SUBUNIT ACCUMULATION PROTEIN YCED HOMOLOG 1, CHLOROPLASTIC"/>
    <property type="match status" value="1"/>
</dbReference>
<dbReference type="PANTHER" id="PTHR34374:SF1">
    <property type="entry name" value="LARGE RIBOSOMAL RNA SUBUNIT ACCUMULATION PROTEIN YCED HOMOLOG 1, CHLOROPLASTIC"/>
    <property type="match status" value="1"/>
</dbReference>
<evidence type="ECO:0000313" key="1">
    <source>
        <dbReference type="EMBL" id="MFM9413068.1"/>
    </source>
</evidence>
<dbReference type="EMBL" id="JBJUVG010000002">
    <property type="protein sequence ID" value="MFM9413068.1"/>
    <property type="molecule type" value="Genomic_DNA"/>
</dbReference>
<keyword evidence="2" id="KW-1185">Reference proteome</keyword>
<accession>A0ABW9GWP0</accession>
<name>A0ABW9GWP0_9FIRM</name>
<proteinExistence type="predicted"/>
<dbReference type="Pfam" id="PF02620">
    <property type="entry name" value="YceD"/>
    <property type="match status" value="1"/>
</dbReference>
<dbReference type="Proteomes" id="UP001631949">
    <property type="component" value="Unassembled WGS sequence"/>
</dbReference>
<protein>
    <submittedName>
        <fullName evidence="1">YceD family protein</fullName>
    </submittedName>
</protein>
<reference evidence="1 2" key="1">
    <citation type="journal article" date="2016" name="Int. J. Syst. Evol. Microbiol.">
        <title>Peptococcus simiae sp. nov., isolated from rhesus macaque faeces and emended description of the genus Peptococcus.</title>
        <authorList>
            <person name="Shkoporov A.N."/>
            <person name="Efimov B.A."/>
            <person name="Kondova I."/>
            <person name="Ouwerling B."/>
            <person name="Chaplin A.V."/>
            <person name="Shcherbakova V.A."/>
            <person name="Langermans J.A.M."/>
        </authorList>
    </citation>
    <scope>NUCLEOTIDE SEQUENCE [LARGE SCALE GENOMIC DNA]</scope>
    <source>
        <strain evidence="1 2">M108</strain>
    </source>
</reference>
<organism evidence="1 2">
    <name type="scientific">Peptococcus simiae</name>
    <dbReference type="NCBI Taxonomy" id="1643805"/>
    <lineage>
        <taxon>Bacteria</taxon>
        <taxon>Bacillati</taxon>
        <taxon>Bacillota</taxon>
        <taxon>Clostridia</taxon>
        <taxon>Eubacteriales</taxon>
        <taxon>Peptococcaceae</taxon>
        <taxon>Peptococcus</taxon>
    </lineage>
</organism>
<gene>
    <name evidence="1" type="ORF">ACKQTC_01585</name>
</gene>
<sequence>MPTSFRITEPIKAEGIFRVSQFDMQMLGRVTGQIQVPCDRCLKPVTFDVDLDIDEKLVYSLDVPNVKKPGEDIGDLEERYWIYDKTDYDFEPLIVDAILQSLPVTIVCQEDCKGLCPKCGQNLNLASCQCETIEIDPRWAKLAQLRDGEVE</sequence>